<dbReference type="InterPro" id="IPR010753">
    <property type="entry name" value="DUF1330"/>
</dbReference>
<protein>
    <recommendedName>
        <fullName evidence="1">DUF1330 domain-containing protein</fullName>
    </recommendedName>
</protein>
<dbReference type="InterPro" id="IPR011008">
    <property type="entry name" value="Dimeric_a/b-barrel"/>
</dbReference>
<dbReference type="PANTHER" id="PTHR41521">
    <property type="match status" value="1"/>
</dbReference>
<evidence type="ECO:0000313" key="2">
    <source>
        <dbReference type="EMBL" id="QEX23174.1"/>
    </source>
</evidence>
<dbReference type="OrthoDB" id="9806380at2"/>
<name>A0A5J6N1K8_9PROT</name>
<dbReference type="Proteomes" id="UP000325797">
    <property type="component" value="Chromosome"/>
</dbReference>
<evidence type="ECO:0000313" key="3">
    <source>
        <dbReference type="Proteomes" id="UP000325797"/>
    </source>
</evidence>
<dbReference type="Gene3D" id="3.30.70.100">
    <property type="match status" value="1"/>
</dbReference>
<dbReference type="SUPFAM" id="SSF54909">
    <property type="entry name" value="Dimeric alpha+beta barrel"/>
    <property type="match status" value="1"/>
</dbReference>
<dbReference type="KEGG" id="hadh:FRZ61_31090"/>
<sequence length="107" mass="11632">MAAYVISEIEPQNQALFDRYRALAPAAVAKYQGRYLVRGGTSELIEGGPPPKMLVVIEFPSVALAKAWFDSTDYAEARRIAKDALRRRLIVVEGVPPGYTGLPAGPT</sequence>
<dbReference type="EMBL" id="CP042582">
    <property type="protein sequence ID" value="QEX23174.1"/>
    <property type="molecule type" value="Genomic_DNA"/>
</dbReference>
<gene>
    <name evidence="2" type="ORF">FRZ61_31090</name>
</gene>
<reference evidence="2 3" key="1">
    <citation type="submission" date="2019-08" db="EMBL/GenBank/DDBJ databases">
        <title>Hyperibacter terrae gen. nov., sp. nov. and Hyperibacter viscosus sp. nov., two new members in the family Rhodospirillaceae isolated from the rhizosphere of Hypericum perforatum.</title>
        <authorList>
            <person name="Noviana Z."/>
        </authorList>
    </citation>
    <scope>NUCLEOTIDE SEQUENCE [LARGE SCALE GENOMIC DNA]</scope>
    <source>
        <strain evidence="2 3">R5959</strain>
    </source>
</reference>
<feature type="domain" description="DUF1330" evidence="1">
    <location>
        <begin position="3"/>
        <end position="95"/>
    </location>
</feature>
<dbReference type="Pfam" id="PF07045">
    <property type="entry name" value="DUF1330"/>
    <property type="match status" value="1"/>
</dbReference>
<proteinExistence type="predicted"/>
<accession>A0A5J6N1K8</accession>
<evidence type="ECO:0000259" key="1">
    <source>
        <dbReference type="Pfam" id="PF07045"/>
    </source>
</evidence>
<dbReference type="AlphaFoldDB" id="A0A5J6N1K8"/>
<keyword evidence="3" id="KW-1185">Reference proteome</keyword>
<dbReference type="PANTHER" id="PTHR41521:SF4">
    <property type="entry name" value="BLR0684 PROTEIN"/>
    <property type="match status" value="1"/>
</dbReference>
<dbReference type="RefSeq" id="WP_151118591.1">
    <property type="nucleotide sequence ID" value="NZ_CP042582.1"/>
</dbReference>
<organism evidence="2 3">
    <name type="scientific">Hypericibacter adhaerens</name>
    <dbReference type="NCBI Taxonomy" id="2602016"/>
    <lineage>
        <taxon>Bacteria</taxon>
        <taxon>Pseudomonadati</taxon>
        <taxon>Pseudomonadota</taxon>
        <taxon>Alphaproteobacteria</taxon>
        <taxon>Rhodospirillales</taxon>
        <taxon>Dongiaceae</taxon>
        <taxon>Hypericibacter</taxon>
    </lineage>
</organism>